<dbReference type="AlphaFoldDB" id="A0AAW9SSV9"/>
<evidence type="ECO:0000256" key="1">
    <source>
        <dbReference type="SAM" id="MobiDB-lite"/>
    </source>
</evidence>
<sequence length="116" mass="12076">MKAMAAGLALLAVPASAQAAVSRQGALPAIRSRLRACWRLVPGSPAAEATTPEGRPRDPGWPGAGRPEPVSAAGRAVAAARILLRCMGHGYPLPRTDGEAWRMIARRFDPMAAGGR</sequence>
<evidence type="ECO:0000256" key="2">
    <source>
        <dbReference type="SAM" id="SignalP"/>
    </source>
</evidence>
<keyword evidence="2" id="KW-0732">Signal</keyword>
<protein>
    <submittedName>
        <fullName evidence="3">Uncharacterized protein</fullName>
    </submittedName>
</protein>
<feature type="chain" id="PRO_5043712707" evidence="2">
    <location>
        <begin position="20"/>
        <end position="116"/>
    </location>
</feature>
<accession>A0AAW9SSV9</accession>
<organism evidence="3 4">
    <name type="scientific">Ponticoccus litoralis</name>
    <dbReference type="NCBI Taxonomy" id="422297"/>
    <lineage>
        <taxon>Bacteria</taxon>
        <taxon>Pseudomonadati</taxon>
        <taxon>Pseudomonadota</taxon>
        <taxon>Alphaproteobacteria</taxon>
        <taxon>Rhodobacterales</taxon>
        <taxon>Roseobacteraceae</taxon>
        <taxon>Ponticoccus</taxon>
    </lineage>
</organism>
<dbReference type="RefSeq" id="WP_347166869.1">
    <property type="nucleotide sequence ID" value="NZ_JBDNCH010000002.1"/>
</dbReference>
<comment type="caution">
    <text evidence="3">The sequence shown here is derived from an EMBL/GenBank/DDBJ whole genome shotgun (WGS) entry which is preliminary data.</text>
</comment>
<evidence type="ECO:0000313" key="4">
    <source>
        <dbReference type="Proteomes" id="UP001428774"/>
    </source>
</evidence>
<dbReference type="Proteomes" id="UP001428774">
    <property type="component" value="Unassembled WGS sequence"/>
</dbReference>
<gene>
    <name evidence="3" type="ORF">ABFB10_13245</name>
</gene>
<proteinExistence type="predicted"/>
<feature type="region of interest" description="Disordered" evidence="1">
    <location>
        <begin position="44"/>
        <end position="70"/>
    </location>
</feature>
<evidence type="ECO:0000313" key="3">
    <source>
        <dbReference type="EMBL" id="MEN9061838.1"/>
    </source>
</evidence>
<keyword evidence="4" id="KW-1185">Reference proteome</keyword>
<dbReference type="EMBL" id="JBDNCH010000002">
    <property type="protein sequence ID" value="MEN9061838.1"/>
    <property type="molecule type" value="Genomic_DNA"/>
</dbReference>
<name>A0AAW9SSV9_9RHOB</name>
<feature type="signal peptide" evidence="2">
    <location>
        <begin position="1"/>
        <end position="19"/>
    </location>
</feature>
<reference evidence="3 4" key="1">
    <citation type="submission" date="2024-05" db="EMBL/GenBank/DDBJ databases">
        <title>Genome sequence of Ponticoccus litoralis KCCM 90028.</title>
        <authorList>
            <person name="Kim J.M."/>
            <person name="Lee J.K."/>
            <person name="Choi B.J."/>
            <person name="Bayburt H."/>
            <person name="Baek J.H."/>
            <person name="Jeon C.O."/>
        </authorList>
    </citation>
    <scope>NUCLEOTIDE SEQUENCE [LARGE SCALE GENOMIC DNA]</scope>
    <source>
        <strain evidence="3 4">KCCM 90028</strain>
    </source>
</reference>